<name>A0ABP8LD04_9MICO</name>
<comment type="caution">
    <text evidence="3">The sequence shown here is derived from an EMBL/GenBank/DDBJ whole genome shotgun (WGS) entry which is preliminary data.</text>
</comment>
<dbReference type="Proteomes" id="UP001500622">
    <property type="component" value="Unassembled WGS sequence"/>
</dbReference>
<protein>
    <submittedName>
        <fullName evidence="3">DUF222 domain-containing protein</fullName>
    </submittedName>
</protein>
<accession>A0ABP8LD04</accession>
<evidence type="ECO:0000313" key="4">
    <source>
        <dbReference type="Proteomes" id="UP001500622"/>
    </source>
</evidence>
<dbReference type="InterPro" id="IPR003870">
    <property type="entry name" value="DUF222"/>
</dbReference>
<gene>
    <name evidence="3" type="ORF">GCM10023169_24530</name>
</gene>
<feature type="region of interest" description="Disordered" evidence="1">
    <location>
        <begin position="426"/>
        <end position="457"/>
    </location>
</feature>
<dbReference type="EMBL" id="BAABGN010000011">
    <property type="protein sequence ID" value="GAA4426085.1"/>
    <property type="molecule type" value="Genomic_DNA"/>
</dbReference>
<organism evidence="3 4">
    <name type="scientific">Georgenia halophila</name>
    <dbReference type="NCBI Taxonomy" id="620889"/>
    <lineage>
        <taxon>Bacteria</taxon>
        <taxon>Bacillati</taxon>
        <taxon>Actinomycetota</taxon>
        <taxon>Actinomycetes</taxon>
        <taxon>Micrococcales</taxon>
        <taxon>Bogoriellaceae</taxon>
        <taxon>Georgenia</taxon>
    </lineage>
</organism>
<sequence>MAETAVVTAMQVRIFRARVAEQPLPAEPADLVELIAELEALKASACARQAEAAVEVDRTRRAERAERGVPAARRGQGVASEIALARRESPHRGQQLLAFAKTLRSELPHTAARFHDGELSEWRAILVARETACLDVGDRRAIDEEVCGDAARLDGLGTQALVGMLKKAAAQRDPAAVVERARRAESERRVSVRPAPDAMCYLTALVPTVQGVAAYASLTKDAEHLHNIEGDPRGKGQLMADLLHARLTGTELPAAEIEATGEISVSPPAVPLTVNMTISDVALLGGGREAATITARGVPAQIIPAEIARRLVSETLNAGTLSAEAKAWIRLLYADPAGRLVAMTSKSRYFPAGLADFLALRDQGICRTPYCDAPVRHIDHVTAAADGGPTQADSGQGLCEACNHAKQGLGWQQHVDPAAQRHAVTTRTPTGHTFTSTAPPPPGVARGDPLERSHRAA</sequence>
<feature type="compositionally biased region" description="Basic and acidic residues" evidence="1">
    <location>
        <begin position="448"/>
        <end position="457"/>
    </location>
</feature>
<reference evidence="4" key="1">
    <citation type="journal article" date="2019" name="Int. J. Syst. Evol. Microbiol.">
        <title>The Global Catalogue of Microorganisms (GCM) 10K type strain sequencing project: providing services to taxonomists for standard genome sequencing and annotation.</title>
        <authorList>
            <consortium name="The Broad Institute Genomics Platform"/>
            <consortium name="The Broad Institute Genome Sequencing Center for Infectious Disease"/>
            <person name="Wu L."/>
            <person name="Ma J."/>
        </authorList>
    </citation>
    <scope>NUCLEOTIDE SEQUENCE [LARGE SCALE GENOMIC DNA]</scope>
    <source>
        <strain evidence="4">JCM 17810</strain>
    </source>
</reference>
<feature type="compositionally biased region" description="Polar residues" evidence="1">
    <location>
        <begin position="426"/>
        <end position="437"/>
    </location>
</feature>
<keyword evidence="4" id="KW-1185">Reference proteome</keyword>
<dbReference type="RefSeq" id="WP_345216550.1">
    <property type="nucleotide sequence ID" value="NZ_BAABGN010000011.1"/>
</dbReference>
<dbReference type="Gene3D" id="1.10.30.50">
    <property type="match status" value="1"/>
</dbReference>
<proteinExistence type="predicted"/>
<evidence type="ECO:0000259" key="2">
    <source>
        <dbReference type="Pfam" id="PF02720"/>
    </source>
</evidence>
<evidence type="ECO:0000313" key="3">
    <source>
        <dbReference type="EMBL" id="GAA4426085.1"/>
    </source>
</evidence>
<feature type="domain" description="DUF222" evidence="2">
    <location>
        <begin position="40"/>
        <end position="362"/>
    </location>
</feature>
<evidence type="ECO:0000256" key="1">
    <source>
        <dbReference type="SAM" id="MobiDB-lite"/>
    </source>
</evidence>
<dbReference type="Pfam" id="PF02720">
    <property type="entry name" value="DUF222"/>
    <property type="match status" value="1"/>
</dbReference>